<evidence type="ECO:0000313" key="2">
    <source>
        <dbReference type="EMBL" id="QLH81535.1"/>
    </source>
</evidence>
<name>A0A7D5TBS4_9EURY</name>
<dbReference type="AlphaFoldDB" id="A0A7D5TBS4"/>
<accession>A0A7D5TBS4</accession>
<proteinExistence type="predicted"/>
<dbReference type="InterPro" id="IPR006311">
    <property type="entry name" value="TAT_signal"/>
</dbReference>
<evidence type="ECO:0000256" key="1">
    <source>
        <dbReference type="SAM" id="MobiDB-lite"/>
    </source>
</evidence>
<dbReference type="EMBL" id="CP058909">
    <property type="protein sequence ID" value="QLH81535.1"/>
    <property type="molecule type" value="Genomic_DNA"/>
</dbReference>
<dbReference type="PROSITE" id="PS51318">
    <property type="entry name" value="TAT"/>
    <property type="match status" value="1"/>
</dbReference>
<dbReference type="OrthoDB" id="242771at2157"/>
<feature type="region of interest" description="Disordered" evidence="1">
    <location>
        <begin position="212"/>
        <end position="256"/>
    </location>
</feature>
<evidence type="ECO:0000313" key="3">
    <source>
        <dbReference type="Proteomes" id="UP000509346"/>
    </source>
</evidence>
<protein>
    <submittedName>
        <fullName evidence="2">Uncharacterized protein</fullName>
    </submittedName>
</protein>
<reference evidence="2 3" key="1">
    <citation type="submission" date="2020-07" db="EMBL/GenBank/DDBJ databases">
        <title>Halosimplex litoreum sp. nov. and Halosimplex rubrum sp. nov., isolated from different salt environments.</title>
        <authorList>
            <person name="Cui H."/>
        </authorList>
    </citation>
    <scope>NUCLEOTIDE SEQUENCE [LARGE SCALE GENOMIC DNA]</scope>
    <source>
        <strain evidence="2 3">R2</strain>
    </source>
</reference>
<feature type="region of interest" description="Disordered" evidence="1">
    <location>
        <begin position="19"/>
        <end position="54"/>
    </location>
</feature>
<sequence>MPRLTRRRALQAAVGLAAGLAGCPDGDTDAGRGDAGTPVGSPTPPVPTAGDDRVVDPESVTLRAADIDYDDPLAWFVPEPDDRPTDGGTVDPSDRTREGLIADEATAETFVVADRATETEISVGAETARRFVAETDFDSETLLVQSRPVEECYRLVLCHVTWADGEVEPRYGRFLRDADVACESGERDAHVTLARLPVAFDPAEFEMGSTGVANGACFPMREGARPTPRPRSATASGTGPRPTRTRRSTPTEGLDD</sequence>
<organism evidence="2 3">
    <name type="scientific">Halosimplex pelagicum</name>
    <dbReference type="NCBI Taxonomy" id="869886"/>
    <lineage>
        <taxon>Archaea</taxon>
        <taxon>Methanobacteriati</taxon>
        <taxon>Methanobacteriota</taxon>
        <taxon>Stenosarchaea group</taxon>
        <taxon>Halobacteria</taxon>
        <taxon>Halobacteriales</taxon>
        <taxon>Haloarculaceae</taxon>
        <taxon>Halosimplex</taxon>
    </lineage>
</organism>
<dbReference type="Proteomes" id="UP000509346">
    <property type="component" value="Chromosome"/>
</dbReference>
<dbReference type="KEGG" id="hpel:HZS54_07815"/>
<keyword evidence="3" id="KW-1185">Reference proteome</keyword>
<dbReference type="GeneID" id="56082486"/>
<dbReference type="PROSITE" id="PS51257">
    <property type="entry name" value="PROKAR_LIPOPROTEIN"/>
    <property type="match status" value="1"/>
</dbReference>
<gene>
    <name evidence="2" type="ORF">HZS54_07815</name>
</gene>
<dbReference type="RefSeq" id="WP_179921624.1">
    <property type="nucleotide sequence ID" value="NZ_CP058909.1"/>
</dbReference>